<dbReference type="RefSeq" id="XP_029228357.1">
    <property type="nucleotide sequence ID" value="XM_029371531.1"/>
</dbReference>
<dbReference type="PROSITE" id="PS50082">
    <property type="entry name" value="WD_REPEATS_2"/>
    <property type="match status" value="1"/>
</dbReference>
<evidence type="ECO:0000313" key="2">
    <source>
        <dbReference type="EMBL" id="RNF18067.1"/>
    </source>
</evidence>
<accession>A0A422PK39</accession>
<gene>
    <name evidence="2" type="ORF">Tco025E_04621</name>
</gene>
<sequence length="307" mass="33165">MWRKNARLSLAPIVRVSVNLNGSLLTAVDDAGSVILQPMDGTARWECSLANVESTAIMADMLLFTLKGESQCFFWKKQSGDDTVHEVLLPRDAAMNATLELAAAEVGGSIAVVSNSEERNVIYVYTASDWNLTNQFFGHSGRIVQAFFAGDFLFSAGADCTVRLWSLLRHAERASYTHACAIVAAAPGPLATLFLADEQSRLYHLHVENIASAAHARFVAEALELSLTIPTTARVREVTYASDLLAMSTADGSVCLVDLRQGGTVSRLSDYKCLSLAFAAEGDEVHVVTGHSTGEVVLHLVRFAEPM</sequence>
<dbReference type="EMBL" id="MKKU01000243">
    <property type="protein sequence ID" value="RNF18067.1"/>
    <property type="molecule type" value="Genomic_DNA"/>
</dbReference>
<protein>
    <submittedName>
        <fullName evidence="2">WD40 repeat-containing protein</fullName>
    </submittedName>
</protein>
<reference evidence="2 3" key="1">
    <citation type="journal article" date="2018" name="BMC Genomics">
        <title>Genomic comparison of Trypanosoma conorhini and Trypanosoma rangeli to Trypanosoma cruzi strains of high and low virulence.</title>
        <authorList>
            <person name="Bradwell K.R."/>
            <person name="Koparde V.N."/>
            <person name="Matveyev A.V."/>
            <person name="Serrano M.G."/>
            <person name="Alves J.M."/>
            <person name="Parikh H."/>
            <person name="Huang B."/>
            <person name="Lee V."/>
            <person name="Espinosa-Alvarez O."/>
            <person name="Ortiz P.A."/>
            <person name="Costa-Martins A.G."/>
            <person name="Teixeira M.M."/>
            <person name="Buck G.A."/>
        </authorList>
    </citation>
    <scope>NUCLEOTIDE SEQUENCE [LARGE SCALE GENOMIC DNA]</scope>
    <source>
        <strain evidence="2 3">025E</strain>
    </source>
</reference>
<evidence type="ECO:0000313" key="3">
    <source>
        <dbReference type="Proteomes" id="UP000284403"/>
    </source>
</evidence>
<comment type="caution">
    <text evidence="2">The sequence shown here is derived from an EMBL/GenBank/DDBJ whole genome shotgun (WGS) entry which is preliminary data.</text>
</comment>
<dbReference type="SMART" id="SM00320">
    <property type="entry name" value="WD40"/>
    <property type="match status" value="2"/>
</dbReference>
<dbReference type="SUPFAM" id="SSF50978">
    <property type="entry name" value="WD40 repeat-like"/>
    <property type="match status" value="1"/>
</dbReference>
<dbReference type="InterPro" id="IPR036322">
    <property type="entry name" value="WD40_repeat_dom_sf"/>
</dbReference>
<keyword evidence="1" id="KW-0853">WD repeat</keyword>
<organism evidence="2 3">
    <name type="scientific">Trypanosoma conorhini</name>
    <dbReference type="NCBI Taxonomy" id="83891"/>
    <lineage>
        <taxon>Eukaryota</taxon>
        <taxon>Discoba</taxon>
        <taxon>Euglenozoa</taxon>
        <taxon>Kinetoplastea</taxon>
        <taxon>Metakinetoplastina</taxon>
        <taxon>Trypanosomatida</taxon>
        <taxon>Trypanosomatidae</taxon>
        <taxon>Trypanosoma</taxon>
    </lineage>
</organism>
<dbReference type="Gene3D" id="2.130.10.10">
    <property type="entry name" value="YVTN repeat-like/Quinoprotein amine dehydrogenase"/>
    <property type="match status" value="1"/>
</dbReference>
<evidence type="ECO:0000256" key="1">
    <source>
        <dbReference type="PROSITE-ProRule" id="PRU00221"/>
    </source>
</evidence>
<keyword evidence="3" id="KW-1185">Reference proteome</keyword>
<feature type="repeat" description="WD" evidence="1">
    <location>
        <begin position="136"/>
        <end position="167"/>
    </location>
</feature>
<dbReference type="OrthoDB" id="59941at2759"/>
<name>A0A422PK39_9TRYP</name>
<dbReference type="Proteomes" id="UP000284403">
    <property type="component" value="Unassembled WGS sequence"/>
</dbReference>
<dbReference type="InterPro" id="IPR015943">
    <property type="entry name" value="WD40/YVTN_repeat-like_dom_sf"/>
</dbReference>
<proteinExistence type="predicted"/>
<dbReference type="InterPro" id="IPR001680">
    <property type="entry name" value="WD40_rpt"/>
</dbReference>
<dbReference type="AlphaFoldDB" id="A0A422PK39"/>
<dbReference type="GeneID" id="40318232"/>